<proteinExistence type="predicted"/>
<name>A0A7S2YES3_9STRA</name>
<accession>A0A7S2YES3</accession>
<dbReference type="InterPro" id="IPR020796">
    <property type="entry name" value="ORC5"/>
</dbReference>
<dbReference type="GO" id="GO:0005664">
    <property type="term" value="C:nuclear origin of replication recognition complex"/>
    <property type="evidence" value="ECO:0007669"/>
    <property type="project" value="TreeGrafter"/>
</dbReference>
<dbReference type="Pfam" id="PF14630">
    <property type="entry name" value="ORC5_C"/>
    <property type="match status" value="1"/>
</dbReference>
<dbReference type="PANTHER" id="PTHR12705">
    <property type="entry name" value="ORIGIN RECOGNITION COMPLEX SUBUNIT 5"/>
    <property type="match status" value="1"/>
</dbReference>
<gene>
    <name evidence="2" type="ORF">APAL1065_LOCUS14526</name>
</gene>
<dbReference type="GO" id="GO:0006270">
    <property type="term" value="P:DNA replication initiation"/>
    <property type="evidence" value="ECO:0007669"/>
    <property type="project" value="TreeGrafter"/>
</dbReference>
<sequence>MVTGRVQVPNNSDIGAASKAAFQWKVYQSFVHLFINTIYDSIKDMNEIIRMARLLWPIYGQPLLPENIEQTFQNTFASKEKEPPRDPECSALDDALVLEYLDRKALSQFRRVRDSCLSILAPPPPPKLHGKHAAKVQHFLNEAISRPARYLLLAAYLCQVNRPEQDRSLFSIQKNGRQRKKALNEENTTAMGGGSKAGTSAATIRLRSFPLERLLSIYVSLVGLHGTSQEDSNGAKWNALALSNLQDRVGEWLVLLISMGVLQSSSLSSDVIRLSEPRYSCHATAYEAHIVADSLGFPLDRYLL</sequence>
<evidence type="ECO:0000259" key="1">
    <source>
        <dbReference type="Pfam" id="PF14630"/>
    </source>
</evidence>
<dbReference type="InterPro" id="IPR047088">
    <property type="entry name" value="ORC5_C"/>
</dbReference>
<dbReference type="GO" id="GO:0003688">
    <property type="term" value="F:DNA replication origin binding"/>
    <property type="evidence" value="ECO:0007669"/>
    <property type="project" value="TreeGrafter"/>
</dbReference>
<protein>
    <recommendedName>
        <fullName evidence="1">Origin recognition complex subunit 5 C-terminal domain-containing protein</fullName>
    </recommendedName>
</protein>
<organism evidence="2">
    <name type="scientific">Entomoneis paludosa</name>
    <dbReference type="NCBI Taxonomy" id="265537"/>
    <lineage>
        <taxon>Eukaryota</taxon>
        <taxon>Sar</taxon>
        <taxon>Stramenopiles</taxon>
        <taxon>Ochrophyta</taxon>
        <taxon>Bacillariophyta</taxon>
        <taxon>Bacillariophyceae</taxon>
        <taxon>Bacillariophycidae</taxon>
        <taxon>Entomoneidaceae</taxon>
        <taxon>Entomoneis</taxon>
    </lineage>
</organism>
<evidence type="ECO:0000313" key="2">
    <source>
        <dbReference type="EMBL" id="CAD9971372.1"/>
    </source>
</evidence>
<feature type="domain" description="Origin recognition complex subunit 5 C-terminal" evidence="1">
    <location>
        <begin position="145"/>
        <end position="303"/>
    </location>
</feature>
<dbReference type="AlphaFoldDB" id="A0A7S2YES3"/>
<dbReference type="PANTHER" id="PTHR12705:SF0">
    <property type="entry name" value="ORIGIN RECOGNITION COMPLEX SUBUNIT 5"/>
    <property type="match status" value="1"/>
</dbReference>
<dbReference type="EMBL" id="HBHT01021674">
    <property type="protein sequence ID" value="CAD9971372.1"/>
    <property type="molecule type" value="Transcribed_RNA"/>
</dbReference>
<reference evidence="2" key="1">
    <citation type="submission" date="2021-01" db="EMBL/GenBank/DDBJ databases">
        <authorList>
            <person name="Corre E."/>
            <person name="Pelletier E."/>
            <person name="Niang G."/>
            <person name="Scheremetjew M."/>
            <person name="Finn R."/>
            <person name="Kale V."/>
            <person name="Holt S."/>
            <person name="Cochrane G."/>
            <person name="Meng A."/>
            <person name="Brown T."/>
            <person name="Cohen L."/>
        </authorList>
    </citation>
    <scope>NUCLEOTIDE SEQUENCE</scope>
    <source>
        <strain evidence="2">CCMP125</strain>
    </source>
</reference>